<comment type="caution">
    <text evidence="2">The sequence shown here is derived from an EMBL/GenBank/DDBJ whole genome shotgun (WGS) entry which is preliminary data.</text>
</comment>
<gene>
    <name evidence="2" type="ORF">H9977_05855</name>
</gene>
<proteinExistence type="predicted"/>
<reference evidence="2" key="1">
    <citation type="journal article" date="2021" name="PeerJ">
        <title>Extensive microbial diversity within the chicken gut microbiome revealed by metagenomics and culture.</title>
        <authorList>
            <person name="Gilroy R."/>
            <person name="Ravi A."/>
            <person name="Getino M."/>
            <person name="Pursley I."/>
            <person name="Horton D.L."/>
            <person name="Alikhan N.F."/>
            <person name="Baker D."/>
            <person name="Gharbi K."/>
            <person name="Hall N."/>
            <person name="Watson M."/>
            <person name="Adriaenssens E.M."/>
            <person name="Foster-Nyarko E."/>
            <person name="Jarju S."/>
            <person name="Secka A."/>
            <person name="Antonio M."/>
            <person name="Oren A."/>
            <person name="Chaudhuri R.R."/>
            <person name="La Ragione R."/>
            <person name="Hildebrand F."/>
            <person name="Pallen M.J."/>
        </authorList>
    </citation>
    <scope>NUCLEOTIDE SEQUENCE</scope>
    <source>
        <strain evidence="2">ChiGjej6B6-14162</strain>
    </source>
</reference>
<dbReference type="PROSITE" id="PS51257">
    <property type="entry name" value="PROKAR_LIPOPROTEIN"/>
    <property type="match status" value="1"/>
</dbReference>
<organism evidence="2 3">
    <name type="scientific">Candidatus Parabacteroides intestinipullorum</name>
    <dbReference type="NCBI Taxonomy" id="2838723"/>
    <lineage>
        <taxon>Bacteria</taxon>
        <taxon>Pseudomonadati</taxon>
        <taxon>Bacteroidota</taxon>
        <taxon>Bacteroidia</taxon>
        <taxon>Bacteroidales</taxon>
        <taxon>Tannerellaceae</taxon>
        <taxon>Parabacteroides</taxon>
    </lineage>
</organism>
<accession>A0A9D1X885</accession>
<dbReference type="InterPro" id="IPR021428">
    <property type="entry name" value="DUF3078"/>
</dbReference>
<reference evidence="2" key="2">
    <citation type="submission" date="2021-04" db="EMBL/GenBank/DDBJ databases">
        <authorList>
            <person name="Gilroy R."/>
        </authorList>
    </citation>
    <scope>NUCLEOTIDE SEQUENCE</scope>
    <source>
        <strain evidence="2">ChiGjej6B6-14162</strain>
    </source>
</reference>
<dbReference type="EMBL" id="DXEL01000044">
    <property type="protein sequence ID" value="HIX74539.1"/>
    <property type="molecule type" value="Genomic_DNA"/>
</dbReference>
<dbReference type="Pfam" id="PF11276">
    <property type="entry name" value="DUF3078"/>
    <property type="match status" value="1"/>
</dbReference>
<evidence type="ECO:0000313" key="2">
    <source>
        <dbReference type="EMBL" id="HIX74539.1"/>
    </source>
</evidence>
<sequence>MNAKCYVLILIGLMSFACHTQTYAQEGTLIPPIISTSDFENKQSEQDPVNPENLILSEEDLSKIIDIQKQFEKQNKTYKISVNPSENLLRFLHKDELQISEEALYWARLVRDVSTIIDENMTFRDTMIVNPLFMPILFRGDYLPHNLVFYNPDTLKTTTPYERLATPEQLFEDEKRNIELERSAYKYVQNSFPTYFRYSINDLPQEIIKPKTIKRQIDDKILFQVKADTTLNSNPDELPRFIPERRYWTSAFESTIQLSESYVSKNWSGGGNSNLNMLTRQYVMYNYEKDKIKFTNELEIKLNMNAIPSQIDTVHSYLVNDDLFRITSNFGFKAREKWYYTFNFEFKTQLVNNYAPNSEQLRAAFLAPMSINVGPGMKYELNKSDFKTRHRSVTFNVNMQPVTYNFMYSTKSDANMDLGRHNFKLKKGEVAEGENLYENVLHQIGSRAETNLTFNINRNISWTSKMIYFTTYEMVNWDFENTFNLQISRFFSTRINLHVRYNDGVAKAEDFKSYFQFNQLLSFGFNYKW</sequence>
<keyword evidence="1" id="KW-0732">Signal</keyword>
<evidence type="ECO:0000256" key="1">
    <source>
        <dbReference type="SAM" id="SignalP"/>
    </source>
</evidence>
<dbReference type="AlphaFoldDB" id="A0A9D1X885"/>
<name>A0A9D1X885_9BACT</name>
<protein>
    <submittedName>
        <fullName evidence="2">DUF3078 domain-containing protein</fullName>
    </submittedName>
</protein>
<feature type="signal peptide" evidence="1">
    <location>
        <begin position="1"/>
        <end position="24"/>
    </location>
</feature>
<dbReference type="Proteomes" id="UP000886740">
    <property type="component" value="Unassembled WGS sequence"/>
</dbReference>
<feature type="chain" id="PRO_5039059540" evidence="1">
    <location>
        <begin position="25"/>
        <end position="529"/>
    </location>
</feature>
<evidence type="ECO:0000313" key="3">
    <source>
        <dbReference type="Proteomes" id="UP000886740"/>
    </source>
</evidence>